<gene>
    <name evidence="2" type="ORF">N177_0620</name>
</gene>
<dbReference type="RefSeq" id="WP_023430769.1">
    <property type="nucleotide sequence ID" value="NZ_AWXZ01000013.1"/>
</dbReference>
<evidence type="ECO:0000256" key="1">
    <source>
        <dbReference type="ARBA" id="ARBA00022679"/>
    </source>
</evidence>
<dbReference type="InterPro" id="IPR023606">
    <property type="entry name" value="CoA-Trfase_III_dom_1_sf"/>
</dbReference>
<dbReference type="PANTHER" id="PTHR48207">
    <property type="entry name" value="SUCCINATE--HYDROXYMETHYLGLUTARATE COA-TRANSFERASE"/>
    <property type="match status" value="1"/>
</dbReference>
<dbReference type="Gene3D" id="3.40.50.10540">
    <property type="entry name" value="Crotonobetainyl-coa:carnitine coa-transferase, domain 1"/>
    <property type="match status" value="1"/>
</dbReference>
<dbReference type="InterPro" id="IPR003673">
    <property type="entry name" value="CoA-Trfase_fam_III"/>
</dbReference>
<dbReference type="OrthoDB" id="9806585at2"/>
<dbReference type="InterPro" id="IPR044855">
    <property type="entry name" value="CoA-Trfase_III_dom3_sf"/>
</dbReference>
<organism evidence="2 3">
    <name type="scientific">Lutibaculum baratangense AMV1</name>
    <dbReference type="NCBI Taxonomy" id="631454"/>
    <lineage>
        <taxon>Bacteria</taxon>
        <taxon>Pseudomonadati</taxon>
        <taxon>Pseudomonadota</taxon>
        <taxon>Alphaproteobacteria</taxon>
        <taxon>Hyphomicrobiales</taxon>
        <taxon>Tepidamorphaceae</taxon>
        <taxon>Lutibaculum</taxon>
    </lineage>
</organism>
<reference evidence="2 3" key="1">
    <citation type="journal article" date="2014" name="Genome Announc.">
        <title>Draft Genome Sequence of Lutibaculum baratangense Strain AMV1T, Isolated from a Mud Volcano in Andamans, India.</title>
        <authorList>
            <person name="Singh A."/>
            <person name="Sreenivas A."/>
            <person name="Sathyanarayana Reddy G."/>
            <person name="Pinnaka A.K."/>
            <person name="Shivaji S."/>
        </authorList>
    </citation>
    <scope>NUCLEOTIDE SEQUENCE [LARGE SCALE GENOMIC DNA]</scope>
    <source>
        <strain evidence="2 3">AMV1</strain>
    </source>
</reference>
<dbReference type="InterPro" id="IPR050483">
    <property type="entry name" value="CoA-transferase_III_domain"/>
</dbReference>
<proteinExistence type="predicted"/>
<dbReference type="Gene3D" id="3.30.1540.10">
    <property type="entry name" value="formyl-coa transferase, domain 3"/>
    <property type="match status" value="1"/>
</dbReference>
<dbReference type="AlphaFoldDB" id="V4RLA5"/>
<protein>
    <submittedName>
        <fullName evidence="2">L-carnitine dehydratase/bile acid-inducible protein F</fullName>
    </submittedName>
</protein>
<evidence type="ECO:0000313" key="2">
    <source>
        <dbReference type="EMBL" id="ESR26836.1"/>
    </source>
</evidence>
<keyword evidence="3" id="KW-1185">Reference proteome</keyword>
<dbReference type="Proteomes" id="UP000017819">
    <property type="component" value="Unassembled WGS sequence"/>
</dbReference>
<name>V4RLA5_9HYPH</name>
<evidence type="ECO:0000313" key="3">
    <source>
        <dbReference type="Proteomes" id="UP000017819"/>
    </source>
</evidence>
<keyword evidence="1" id="KW-0808">Transferase</keyword>
<dbReference type="GO" id="GO:0008410">
    <property type="term" value="F:CoA-transferase activity"/>
    <property type="evidence" value="ECO:0007669"/>
    <property type="project" value="TreeGrafter"/>
</dbReference>
<dbReference type="Pfam" id="PF02515">
    <property type="entry name" value="CoA_transf_3"/>
    <property type="match status" value="1"/>
</dbReference>
<sequence length="389" mass="41455">MYPLDGIKILDLSRVLAGPWCTQTLADLGAAVWKIEAPGSGDDTRSWTPPDIDGESTYFMCCNRSKKSVAIDLKSAKGKVAILKMAREADVLVENFRLGALDRLGFGYEELSKLNPGLVYCSISGYGRTGPRAAEAGYDFAIQAESGLMAITGEPDGPPMKVGVAITDIITGMNATQAILAALIARGKTGRGQHLDIALLDSAVAVLANQASGHLGTGKDVKRFGNAHPTIVPYQIFETADGAFALAVGNDGQFRTLCEKVIGRPDLAEDARYARNRDRVLNRDILVPVLAEIFRSATTLHWIAALKDAGVPAGQVRSVAEVFAAPEMRERGMVVEVPDEKHGHLRLVASPLRFSDTPVRPPVAPPRLGEHTGEVLSALADGSGETCTD</sequence>
<dbReference type="EMBL" id="AWXZ01000013">
    <property type="protein sequence ID" value="ESR26836.1"/>
    <property type="molecule type" value="Genomic_DNA"/>
</dbReference>
<dbReference type="STRING" id="631454.N177_0620"/>
<dbReference type="PANTHER" id="PTHR48207:SF3">
    <property type="entry name" value="SUCCINATE--HYDROXYMETHYLGLUTARATE COA-TRANSFERASE"/>
    <property type="match status" value="1"/>
</dbReference>
<dbReference type="PATRIC" id="fig|631454.5.peg.610"/>
<dbReference type="eggNOG" id="COG1804">
    <property type="taxonomic scope" value="Bacteria"/>
</dbReference>
<accession>V4RLA5</accession>
<comment type="caution">
    <text evidence="2">The sequence shown here is derived from an EMBL/GenBank/DDBJ whole genome shotgun (WGS) entry which is preliminary data.</text>
</comment>
<dbReference type="SUPFAM" id="SSF89796">
    <property type="entry name" value="CoA-transferase family III (CaiB/BaiF)"/>
    <property type="match status" value="1"/>
</dbReference>